<name>A0A9D5JT95_9BACT</name>
<dbReference type="InterPro" id="IPR031107">
    <property type="entry name" value="Small_HSP"/>
</dbReference>
<reference evidence="4" key="1">
    <citation type="submission" date="2019-11" db="EMBL/GenBank/DDBJ databases">
        <title>Microbial mats filling the niche in hypersaline microbial mats.</title>
        <authorList>
            <person name="Wong H.L."/>
            <person name="Macleod F.I."/>
            <person name="White R.A. III"/>
            <person name="Burns B.P."/>
        </authorList>
    </citation>
    <scope>NUCLEOTIDE SEQUENCE</scope>
    <source>
        <strain evidence="4">Rbin_158</strain>
    </source>
</reference>
<dbReference type="SUPFAM" id="SSF49764">
    <property type="entry name" value="HSP20-like chaperones"/>
    <property type="match status" value="1"/>
</dbReference>
<proteinExistence type="inferred from homology"/>
<evidence type="ECO:0000313" key="5">
    <source>
        <dbReference type="Proteomes" id="UP000649604"/>
    </source>
</evidence>
<evidence type="ECO:0000256" key="1">
    <source>
        <dbReference type="PROSITE-ProRule" id="PRU00285"/>
    </source>
</evidence>
<comment type="caution">
    <text evidence="4">The sequence shown here is derived from an EMBL/GenBank/DDBJ whole genome shotgun (WGS) entry which is preliminary data.</text>
</comment>
<feature type="domain" description="SHSP" evidence="3">
    <location>
        <begin position="44"/>
        <end position="156"/>
    </location>
</feature>
<accession>A0A9D5JT95</accession>
<dbReference type="EMBL" id="WJJP01000134">
    <property type="protein sequence ID" value="MBD3323798.1"/>
    <property type="molecule type" value="Genomic_DNA"/>
</dbReference>
<sequence length="157" mass="18010">MLTRWEPFGNVRRRRGDVWSELNGMQQEMNRLFDDFFGERKSELGESAWLPAVDVSETENEIIVKAELPGMTQENIDLNLQDNILTLKGEKKQESKEENENFHRVERSYGSFTRTFTLPSGVKEEDIKANFKDGVLMITLPKAEEAKPKKIAISTGS</sequence>
<evidence type="ECO:0000256" key="2">
    <source>
        <dbReference type="RuleBase" id="RU003616"/>
    </source>
</evidence>
<dbReference type="InterPro" id="IPR008978">
    <property type="entry name" value="HSP20-like_chaperone"/>
</dbReference>
<evidence type="ECO:0000313" key="4">
    <source>
        <dbReference type="EMBL" id="MBD3323798.1"/>
    </source>
</evidence>
<organism evidence="4 5">
    <name type="scientific">candidate division KSB3 bacterium</name>
    <dbReference type="NCBI Taxonomy" id="2044937"/>
    <lineage>
        <taxon>Bacteria</taxon>
        <taxon>candidate division KSB3</taxon>
    </lineage>
</organism>
<dbReference type="InterPro" id="IPR002068">
    <property type="entry name" value="A-crystallin/Hsp20_dom"/>
</dbReference>
<evidence type="ECO:0000259" key="3">
    <source>
        <dbReference type="PROSITE" id="PS01031"/>
    </source>
</evidence>
<dbReference type="PROSITE" id="PS01031">
    <property type="entry name" value="SHSP"/>
    <property type="match status" value="1"/>
</dbReference>
<gene>
    <name evidence="4" type="ORF">GF339_04385</name>
</gene>
<protein>
    <submittedName>
        <fullName evidence="4">Hsp20 family protein</fullName>
    </submittedName>
</protein>
<dbReference type="AlphaFoldDB" id="A0A9D5JT95"/>
<dbReference type="Pfam" id="PF00011">
    <property type="entry name" value="HSP20"/>
    <property type="match status" value="1"/>
</dbReference>
<dbReference type="Gene3D" id="2.60.40.790">
    <property type="match status" value="1"/>
</dbReference>
<dbReference type="CDD" id="cd06464">
    <property type="entry name" value="ACD_sHsps-like"/>
    <property type="match status" value="1"/>
</dbReference>
<comment type="similarity">
    <text evidence="1 2">Belongs to the small heat shock protein (HSP20) family.</text>
</comment>
<dbReference type="PANTHER" id="PTHR11527">
    <property type="entry name" value="HEAT-SHOCK PROTEIN 20 FAMILY MEMBER"/>
    <property type="match status" value="1"/>
</dbReference>
<dbReference type="Proteomes" id="UP000649604">
    <property type="component" value="Unassembled WGS sequence"/>
</dbReference>